<keyword evidence="5" id="KW-0378">Hydrolase</keyword>
<evidence type="ECO:0000256" key="6">
    <source>
        <dbReference type="ARBA" id="ARBA00022963"/>
    </source>
</evidence>
<feature type="chain" id="PRO_5035927358" evidence="7">
    <location>
        <begin position="31"/>
        <end position="382"/>
    </location>
</feature>
<evidence type="ECO:0000256" key="4">
    <source>
        <dbReference type="ARBA" id="ARBA00022729"/>
    </source>
</evidence>
<evidence type="ECO:0000313" key="9">
    <source>
        <dbReference type="Proteomes" id="UP000822688"/>
    </source>
</evidence>
<proteinExistence type="inferred from homology"/>
<keyword evidence="6" id="KW-0443">Lipid metabolism</keyword>
<sequence>MILHASNSLVVPLAIVLLLHYWLYSKSVEAQPAPAPSSTNASLFPAFFIFGDSLVDCGNNDYITLSLAKANLAPNGIDFPSGAATGRFCNGKTSFDVLCDRIGLPYPPASLAPTSRGPAILRGLNYASGAAGILDGSGANYIERLTFNEQITLFQQTVLQLTVMLGRAAATNLTHNSLFGFAIGSNDYINNYLLLSNNSTRTQYTPSQFVQLLMSTLTTQFTTLYNWGARKFLVSNIGPMGCIPYRLAQKSVDGSCVASDNALVKSFNKALKNLTTSLPSSLPDAMFLYGNSYDIVYNLIQDPYPLGFNVVNEGCCGGGIYNGQLPCLPVIDSLCTNRSEYVFWDSFHPTAAINEILGNRSFAGSTSDIFPINVRQLSKVRI</sequence>
<dbReference type="InterPro" id="IPR001087">
    <property type="entry name" value="GDSL"/>
</dbReference>
<keyword evidence="3" id="KW-0964">Secreted</keyword>
<dbReference type="CDD" id="cd01837">
    <property type="entry name" value="SGNH_plant_lipase_like"/>
    <property type="match status" value="1"/>
</dbReference>
<dbReference type="GO" id="GO:0016788">
    <property type="term" value="F:hydrolase activity, acting on ester bonds"/>
    <property type="evidence" value="ECO:0007669"/>
    <property type="project" value="InterPro"/>
</dbReference>
<keyword evidence="9" id="KW-1185">Reference proteome</keyword>
<comment type="caution">
    <text evidence="8">The sequence shown here is derived from an EMBL/GenBank/DDBJ whole genome shotgun (WGS) entry which is preliminary data.</text>
</comment>
<dbReference type="PANTHER" id="PTHR45650:SF81">
    <property type="match status" value="1"/>
</dbReference>
<keyword evidence="6" id="KW-0442">Lipid degradation</keyword>
<gene>
    <name evidence="8" type="ORF">KC19_1G323200</name>
</gene>
<evidence type="ECO:0000256" key="1">
    <source>
        <dbReference type="ARBA" id="ARBA00004613"/>
    </source>
</evidence>
<dbReference type="InterPro" id="IPR051238">
    <property type="entry name" value="GDSL_esterase/lipase"/>
</dbReference>
<dbReference type="PANTHER" id="PTHR45650">
    <property type="entry name" value="GDSL-LIKE LIPASE/ACYLHYDROLASE-RELATED"/>
    <property type="match status" value="1"/>
</dbReference>
<evidence type="ECO:0000256" key="3">
    <source>
        <dbReference type="ARBA" id="ARBA00022525"/>
    </source>
</evidence>
<organism evidence="8 9">
    <name type="scientific">Ceratodon purpureus</name>
    <name type="common">Fire moss</name>
    <name type="synonym">Dicranum purpureum</name>
    <dbReference type="NCBI Taxonomy" id="3225"/>
    <lineage>
        <taxon>Eukaryota</taxon>
        <taxon>Viridiplantae</taxon>
        <taxon>Streptophyta</taxon>
        <taxon>Embryophyta</taxon>
        <taxon>Bryophyta</taxon>
        <taxon>Bryophytina</taxon>
        <taxon>Bryopsida</taxon>
        <taxon>Dicranidae</taxon>
        <taxon>Pseudoditrichales</taxon>
        <taxon>Ditrichaceae</taxon>
        <taxon>Ceratodon</taxon>
    </lineage>
</organism>
<dbReference type="Proteomes" id="UP000822688">
    <property type="component" value="Chromosome 1"/>
</dbReference>
<dbReference type="Gene3D" id="3.40.50.1110">
    <property type="entry name" value="SGNH hydrolase"/>
    <property type="match status" value="1"/>
</dbReference>
<name>A0A8T0JD12_CERPU</name>
<dbReference type="OrthoDB" id="1600564at2759"/>
<protein>
    <submittedName>
        <fullName evidence="8">Uncharacterized protein</fullName>
    </submittedName>
</protein>
<feature type="signal peptide" evidence="7">
    <location>
        <begin position="1"/>
        <end position="30"/>
    </location>
</feature>
<evidence type="ECO:0000313" key="8">
    <source>
        <dbReference type="EMBL" id="KAG0593355.1"/>
    </source>
</evidence>
<dbReference type="GO" id="GO:0016042">
    <property type="term" value="P:lipid catabolic process"/>
    <property type="evidence" value="ECO:0007669"/>
    <property type="project" value="UniProtKB-KW"/>
</dbReference>
<dbReference type="InterPro" id="IPR035669">
    <property type="entry name" value="SGNH_plant_lipase-like"/>
</dbReference>
<reference evidence="8" key="1">
    <citation type="submission" date="2020-06" db="EMBL/GenBank/DDBJ databases">
        <title>WGS assembly of Ceratodon purpureus strain R40.</title>
        <authorList>
            <person name="Carey S.B."/>
            <person name="Jenkins J."/>
            <person name="Shu S."/>
            <person name="Lovell J.T."/>
            <person name="Sreedasyam A."/>
            <person name="Maumus F."/>
            <person name="Tiley G.P."/>
            <person name="Fernandez-Pozo N."/>
            <person name="Barry K."/>
            <person name="Chen C."/>
            <person name="Wang M."/>
            <person name="Lipzen A."/>
            <person name="Daum C."/>
            <person name="Saski C.A."/>
            <person name="Payton A.C."/>
            <person name="Mcbreen J.C."/>
            <person name="Conrad R.E."/>
            <person name="Kollar L.M."/>
            <person name="Olsson S."/>
            <person name="Huttunen S."/>
            <person name="Landis J.B."/>
            <person name="Wickett N.J."/>
            <person name="Johnson M.G."/>
            <person name="Rensing S.A."/>
            <person name="Grimwood J."/>
            <person name="Schmutz J."/>
            <person name="Mcdaniel S.F."/>
        </authorList>
    </citation>
    <scope>NUCLEOTIDE SEQUENCE</scope>
    <source>
        <strain evidence="8">R40</strain>
    </source>
</reference>
<evidence type="ECO:0000256" key="5">
    <source>
        <dbReference type="ARBA" id="ARBA00022801"/>
    </source>
</evidence>
<dbReference type="AlphaFoldDB" id="A0A8T0JD12"/>
<evidence type="ECO:0000256" key="7">
    <source>
        <dbReference type="SAM" id="SignalP"/>
    </source>
</evidence>
<dbReference type="GO" id="GO:0005576">
    <property type="term" value="C:extracellular region"/>
    <property type="evidence" value="ECO:0007669"/>
    <property type="project" value="UniProtKB-SubCell"/>
</dbReference>
<comment type="subcellular location">
    <subcellularLocation>
        <location evidence="1">Secreted</location>
    </subcellularLocation>
</comment>
<dbReference type="InterPro" id="IPR036514">
    <property type="entry name" value="SGNH_hydro_sf"/>
</dbReference>
<comment type="similarity">
    <text evidence="2">Belongs to the 'GDSL' lipolytic enzyme family.</text>
</comment>
<dbReference type="Pfam" id="PF00657">
    <property type="entry name" value="Lipase_GDSL"/>
    <property type="match status" value="1"/>
</dbReference>
<keyword evidence="4 7" id="KW-0732">Signal</keyword>
<accession>A0A8T0JD12</accession>
<dbReference type="EMBL" id="CM026421">
    <property type="protein sequence ID" value="KAG0593355.1"/>
    <property type="molecule type" value="Genomic_DNA"/>
</dbReference>
<evidence type="ECO:0000256" key="2">
    <source>
        <dbReference type="ARBA" id="ARBA00008668"/>
    </source>
</evidence>